<evidence type="ECO:0000313" key="2">
    <source>
        <dbReference type="EMBL" id="CRH05489.1"/>
    </source>
</evidence>
<dbReference type="AlphaFoldDB" id="A0A1S7LHD5"/>
<reference evidence="2" key="1">
    <citation type="submission" date="2015-04" db="EMBL/GenBank/DDBJ databases">
        <authorList>
            <person name="Syromyatnikov M.Y."/>
            <person name="Popov V.N."/>
        </authorList>
    </citation>
    <scope>NUCLEOTIDE SEQUENCE</scope>
    <source>
        <strain evidence="2">MO-1</strain>
    </source>
</reference>
<feature type="compositionally biased region" description="Basic and acidic residues" evidence="1">
    <location>
        <begin position="171"/>
        <end position="182"/>
    </location>
</feature>
<proteinExistence type="predicted"/>
<feature type="compositionally biased region" description="Basic residues" evidence="1">
    <location>
        <begin position="184"/>
        <end position="193"/>
    </location>
</feature>
<dbReference type="EMBL" id="LO017727">
    <property type="protein sequence ID" value="CRH05489.1"/>
    <property type="molecule type" value="Genomic_DNA"/>
</dbReference>
<sequence length="193" mass="21916">MQQMHEATSDQRTYVEFFYKPIENKAKSRESGRPIFEEREYVKIIMAGSRDIFITPVREVDRKRFAAQYEAFKEGGNCEESGTPLHQWPALGVSQVAELKALNIHTVEQLAALDDHGMQNIGMGARELVAKAEVFIRSAKDAAAAEQLGVELKERDDRIAQLESQLKELAERLEDKERETKKPAATRRRRAAG</sequence>
<protein>
    <submittedName>
        <fullName evidence="2">Uncharacterized protein</fullName>
    </submittedName>
</protein>
<evidence type="ECO:0000256" key="1">
    <source>
        <dbReference type="SAM" id="MobiDB-lite"/>
    </source>
</evidence>
<organism evidence="2">
    <name type="scientific">Magnetococcus massalia (strain MO-1)</name>
    <dbReference type="NCBI Taxonomy" id="451514"/>
    <lineage>
        <taxon>Bacteria</taxon>
        <taxon>Pseudomonadati</taxon>
        <taxon>Pseudomonadota</taxon>
        <taxon>Magnetococcia</taxon>
        <taxon>Magnetococcales</taxon>
        <taxon>Magnetococcaceae</taxon>
        <taxon>Magnetococcus</taxon>
    </lineage>
</organism>
<name>A0A1S7LHD5_MAGMO</name>
<feature type="region of interest" description="Disordered" evidence="1">
    <location>
        <begin position="171"/>
        <end position="193"/>
    </location>
</feature>
<gene>
    <name evidence="2" type="ORF">MAGMO_1298</name>
</gene>
<accession>A0A1S7LHD5</accession>